<comment type="caution">
    <text evidence="2">The sequence shown here is derived from an EMBL/GenBank/DDBJ whole genome shotgun (WGS) entry which is preliminary data.</text>
</comment>
<evidence type="ECO:0000313" key="2">
    <source>
        <dbReference type="EMBL" id="RQM13067.1"/>
    </source>
</evidence>
<sequence length="342" mass="38303">MMWSHSRLTMSMLPWMLDSTRTFSRLAESSAKSIASTMVCPFQPVYTCEVCKISMRSAKKLEDHVNHSPLHRAALNESDIAFKAELSGRLSSEADRPCSPCRQRLIYDGTKLFWRVNETLELHIYEAVNANLVTVVGQSTQFKQKLPPLALDLAILQKATDGGGGKSDADANQASSQRDAIVKYILARVQAVKDANDGSLSLYLQKQNGDTVDPTRTSSDLPTQVVSDTAPRRRHTYEDACVVQKEVQSHAKAIKSSRQKAERCHDMVRLSLDAFIDLEEVVKTRPKDKGDHLSWLGAFNRVRQRTDIEVIKAKMQSGQQHHHDHVVSPGKHKMAETTPEDK</sequence>
<organism evidence="2 3">
    <name type="scientific">Aphanomyces astaci</name>
    <name type="common">Crayfish plague agent</name>
    <dbReference type="NCBI Taxonomy" id="112090"/>
    <lineage>
        <taxon>Eukaryota</taxon>
        <taxon>Sar</taxon>
        <taxon>Stramenopiles</taxon>
        <taxon>Oomycota</taxon>
        <taxon>Saprolegniomycetes</taxon>
        <taxon>Saprolegniales</taxon>
        <taxon>Verrucalvaceae</taxon>
        <taxon>Aphanomyces</taxon>
    </lineage>
</organism>
<accession>A0A425C7Q8</accession>
<keyword evidence="3" id="KW-1185">Reference proteome</keyword>
<dbReference type="AlphaFoldDB" id="A0A425C7Q8"/>
<protein>
    <submittedName>
        <fullName evidence="2">Uncharacterized protein</fullName>
    </submittedName>
</protein>
<name>A0A425C7Q8_APHAT</name>
<dbReference type="VEuPathDB" id="FungiDB:H257_03478"/>
<evidence type="ECO:0000256" key="1">
    <source>
        <dbReference type="SAM" id="MobiDB-lite"/>
    </source>
</evidence>
<feature type="region of interest" description="Disordered" evidence="1">
    <location>
        <begin position="315"/>
        <end position="342"/>
    </location>
</feature>
<evidence type="ECO:0000313" key="3">
    <source>
        <dbReference type="Proteomes" id="UP000284702"/>
    </source>
</evidence>
<dbReference type="Proteomes" id="UP000284702">
    <property type="component" value="Unassembled WGS sequence"/>
</dbReference>
<reference evidence="2" key="1">
    <citation type="submission" date="2018-07" db="EMBL/GenBank/DDBJ databases">
        <title>Annotation of Aphanomyces astaci genome assembly.</title>
        <authorList>
            <person name="Studholme D.J."/>
        </authorList>
    </citation>
    <scope>NUCLEOTIDE SEQUENCE [LARGE SCALE GENOMIC DNA]</scope>
    <source>
        <strain evidence="2">Pc</strain>
    </source>
</reference>
<gene>
    <name evidence="2" type="ORF">B5M09_008384</name>
</gene>
<feature type="region of interest" description="Disordered" evidence="1">
    <location>
        <begin position="209"/>
        <end position="232"/>
    </location>
</feature>
<dbReference type="EMBL" id="MZMZ02005768">
    <property type="protein sequence ID" value="RQM13067.1"/>
    <property type="molecule type" value="Genomic_DNA"/>
</dbReference>
<feature type="compositionally biased region" description="Polar residues" evidence="1">
    <location>
        <begin position="209"/>
        <end position="227"/>
    </location>
</feature>
<feature type="compositionally biased region" description="Basic and acidic residues" evidence="1">
    <location>
        <begin position="333"/>
        <end position="342"/>
    </location>
</feature>
<proteinExistence type="predicted"/>